<proteinExistence type="predicted"/>
<evidence type="ECO:0000256" key="1">
    <source>
        <dbReference type="SAM" id="MobiDB-lite"/>
    </source>
</evidence>
<gene>
    <name evidence="2" type="ORF">GCM10010324_13510</name>
</gene>
<name>A0ABQ2Y6H7_9ACTN</name>
<accession>A0ABQ2Y6H7</accession>
<organism evidence="2 3">
    <name type="scientific">Streptomyces hiroshimensis</name>
    <dbReference type="NCBI Taxonomy" id="66424"/>
    <lineage>
        <taxon>Bacteria</taxon>
        <taxon>Bacillati</taxon>
        <taxon>Actinomycetota</taxon>
        <taxon>Actinomycetes</taxon>
        <taxon>Kitasatosporales</taxon>
        <taxon>Streptomycetaceae</taxon>
        <taxon>Streptomyces</taxon>
    </lineage>
</organism>
<evidence type="ECO:0000313" key="2">
    <source>
        <dbReference type="EMBL" id="GGX69811.1"/>
    </source>
</evidence>
<reference evidence="3" key="1">
    <citation type="journal article" date="2019" name="Int. J. Syst. Evol. Microbiol.">
        <title>The Global Catalogue of Microorganisms (GCM) 10K type strain sequencing project: providing services to taxonomists for standard genome sequencing and annotation.</title>
        <authorList>
            <consortium name="The Broad Institute Genomics Platform"/>
            <consortium name="The Broad Institute Genome Sequencing Center for Infectious Disease"/>
            <person name="Wu L."/>
            <person name="Ma J."/>
        </authorList>
    </citation>
    <scope>NUCLEOTIDE SEQUENCE [LARGE SCALE GENOMIC DNA]</scope>
    <source>
        <strain evidence="3">JCM 4586</strain>
    </source>
</reference>
<feature type="region of interest" description="Disordered" evidence="1">
    <location>
        <begin position="78"/>
        <end position="101"/>
    </location>
</feature>
<dbReference type="Proteomes" id="UP000659223">
    <property type="component" value="Unassembled WGS sequence"/>
</dbReference>
<sequence length="101" mass="10951">MACATAQDGRATTADYEPHVSPPRTRARAVSRLLSLPRPAGRAVESAMKQEGRRIPVWQETVASRALPWAVFWPVRLRPRGRGSRPAGSVAGPKPIQGGTR</sequence>
<comment type="caution">
    <text evidence="2">The sequence shown here is derived from an EMBL/GenBank/DDBJ whole genome shotgun (WGS) entry which is preliminary data.</text>
</comment>
<feature type="region of interest" description="Disordered" evidence="1">
    <location>
        <begin position="1"/>
        <end position="26"/>
    </location>
</feature>
<dbReference type="EMBL" id="BMUT01000002">
    <property type="protein sequence ID" value="GGX69811.1"/>
    <property type="molecule type" value="Genomic_DNA"/>
</dbReference>
<evidence type="ECO:0000313" key="3">
    <source>
        <dbReference type="Proteomes" id="UP000659223"/>
    </source>
</evidence>
<keyword evidence="3" id="KW-1185">Reference proteome</keyword>
<protein>
    <submittedName>
        <fullName evidence="2">Uncharacterized protein</fullName>
    </submittedName>
</protein>